<feature type="compositionally biased region" description="Basic and acidic residues" evidence="1">
    <location>
        <begin position="18"/>
        <end position="33"/>
    </location>
</feature>
<sequence>MASGTSGRGRCPILPVVARRDAPPSGHRPDGRCPRLSSCGR</sequence>
<organism evidence="2 3">
    <name type="scientific">Euzebya pacifica</name>
    <dbReference type="NCBI Taxonomy" id="1608957"/>
    <lineage>
        <taxon>Bacteria</taxon>
        <taxon>Bacillati</taxon>
        <taxon>Actinomycetota</taxon>
        <taxon>Nitriliruptoria</taxon>
        <taxon>Euzebyales</taxon>
    </lineage>
</organism>
<evidence type="ECO:0000313" key="3">
    <source>
        <dbReference type="Proteomes" id="UP000264006"/>
    </source>
</evidence>
<name>A0A346XYY9_9ACTN</name>
<evidence type="ECO:0000256" key="1">
    <source>
        <dbReference type="SAM" id="MobiDB-lite"/>
    </source>
</evidence>
<gene>
    <name evidence="2" type="ORF">DVS28_a2757</name>
</gene>
<dbReference type="Proteomes" id="UP000264006">
    <property type="component" value="Chromosome"/>
</dbReference>
<protein>
    <submittedName>
        <fullName evidence="2">Uncharacterized protein</fullName>
    </submittedName>
</protein>
<evidence type="ECO:0000313" key="2">
    <source>
        <dbReference type="EMBL" id="AXV07436.1"/>
    </source>
</evidence>
<reference evidence="2 3" key="1">
    <citation type="submission" date="2018-09" db="EMBL/GenBank/DDBJ databases">
        <title>Complete genome sequence of Euzebya sp. DY32-46 isolated from seawater of Pacific Ocean.</title>
        <authorList>
            <person name="Xu L."/>
            <person name="Wu Y.-H."/>
            <person name="Xu X.-W."/>
        </authorList>
    </citation>
    <scope>NUCLEOTIDE SEQUENCE [LARGE SCALE GENOMIC DNA]</scope>
    <source>
        <strain evidence="2 3">DY32-46</strain>
    </source>
</reference>
<dbReference type="KEGG" id="euz:DVS28_a2757"/>
<keyword evidence="3" id="KW-1185">Reference proteome</keyword>
<dbReference type="EMBL" id="CP031165">
    <property type="protein sequence ID" value="AXV07436.1"/>
    <property type="molecule type" value="Genomic_DNA"/>
</dbReference>
<proteinExistence type="predicted"/>
<dbReference type="AlphaFoldDB" id="A0A346XYY9"/>
<accession>A0A346XYY9</accession>
<feature type="region of interest" description="Disordered" evidence="1">
    <location>
        <begin position="1"/>
        <end position="41"/>
    </location>
</feature>